<protein>
    <submittedName>
        <fullName evidence="1">Uncharacterized protein</fullName>
    </submittedName>
</protein>
<organism evidence="1 2">
    <name type="scientific">Pusillibacter faecalis</name>
    <dbReference type="NCBI Taxonomy" id="2714358"/>
    <lineage>
        <taxon>Bacteria</taxon>
        <taxon>Bacillati</taxon>
        <taxon>Bacillota</taxon>
        <taxon>Clostridia</taxon>
        <taxon>Eubacteriales</taxon>
        <taxon>Oscillospiraceae</taxon>
        <taxon>Pusillibacter</taxon>
    </lineage>
</organism>
<dbReference type="EMBL" id="AP023420">
    <property type="protein sequence ID" value="BCK84534.1"/>
    <property type="molecule type" value="Genomic_DNA"/>
</dbReference>
<accession>A0A810Q984</accession>
<evidence type="ECO:0000313" key="2">
    <source>
        <dbReference type="Proteomes" id="UP000679848"/>
    </source>
</evidence>
<sequence length="82" mass="9305">MVRAMEKDPRLLVSHGNYIGAMKVLEGIYALVEIAPSEDFTDHQQYSALAQMFMEEYLAKSEDFIFDTGMDDVLALLTSERP</sequence>
<dbReference type="AlphaFoldDB" id="A0A810Q984"/>
<proteinExistence type="predicted"/>
<gene>
    <name evidence="1" type="ORF">MM59RIKEN_18530</name>
</gene>
<keyword evidence="2" id="KW-1185">Reference proteome</keyword>
<evidence type="ECO:0000313" key="1">
    <source>
        <dbReference type="EMBL" id="BCK84534.1"/>
    </source>
</evidence>
<name>A0A810Q984_9FIRM</name>
<dbReference type="Proteomes" id="UP000679848">
    <property type="component" value="Chromosome"/>
</dbReference>
<reference evidence="1" key="1">
    <citation type="submission" date="2020-09" db="EMBL/GenBank/DDBJ databases">
        <title>New species isolated from human feces.</title>
        <authorList>
            <person name="Kitahara M."/>
            <person name="Shigeno Y."/>
            <person name="Shime M."/>
            <person name="Matsumoto Y."/>
            <person name="Nakamura S."/>
            <person name="Motooka D."/>
            <person name="Fukuoka S."/>
            <person name="Nishikawa H."/>
            <person name="Benno Y."/>
        </authorList>
    </citation>
    <scope>NUCLEOTIDE SEQUENCE</scope>
    <source>
        <strain evidence="1">MM59</strain>
    </source>
</reference>
<dbReference type="KEGG" id="pfaa:MM59RIKEN_18530"/>